<dbReference type="GO" id="GO:0071269">
    <property type="term" value="P:L-homocysteine biosynthetic process"/>
    <property type="evidence" value="ECO:0007669"/>
    <property type="project" value="TreeGrafter"/>
</dbReference>
<dbReference type="InterPro" id="IPR015421">
    <property type="entry name" value="PyrdxlP-dep_Trfase_major"/>
</dbReference>
<dbReference type="InterPro" id="IPR006235">
    <property type="entry name" value="OAc-hSer/O-AcSer_sulfhydrylase"/>
</dbReference>
<evidence type="ECO:0000313" key="8">
    <source>
        <dbReference type="Proteomes" id="UP000269265"/>
    </source>
</evidence>
<evidence type="ECO:0000256" key="4">
    <source>
        <dbReference type="ARBA" id="ARBA00022898"/>
    </source>
</evidence>
<protein>
    <submittedName>
        <fullName evidence="7">Cystathionine gamma-synthase family protein</fullName>
    </submittedName>
</protein>
<dbReference type="GO" id="GO:0030170">
    <property type="term" value="F:pyridoxal phosphate binding"/>
    <property type="evidence" value="ECO:0007669"/>
    <property type="project" value="InterPro"/>
</dbReference>
<organism evidence="7 8">
    <name type="scientific">Aquabacterium soli</name>
    <dbReference type="NCBI Taxonomy" id="2493092"/>
    <lineage>
        <taxon>Bacteria</taxon>
        <taxon>Pseudomonadati</taxon>
        <taxon>Pseudomonadota</taxon>
        <taxon>Betaproteobacteria</taxon>
        <taxon>Burkholderiales</taxon>
        <taxon>Aquabacterium</taxon>
    </lineage>
</organism>
<dbReference type="PANTHER" id="PTHR43797:SF2">
    <property type="entry name" value="HOMOCYSTEINE_CYSTEINE SYNTHASE"/>
    <property type="match status" value="1"/>
</dbReference>
<dbReference type="GO" id="GO:0019346">
    <property type="term" value="P:transsulfuration"/>
    <property type="evidence" value="ECO:0007669"/>
    <property type="project" value="InterPro"/>
</dbReference>
<dbReference type="OrthoDB" id="9805807at2"/>
<feature type="modified residue" description="N6-(pyridoxal phosphate)lysine" evidence="5">
    <location>
        <position position="212"/>
    </location>
</feature>
<evidence type="ECO:0000256" key="2">
    <source>
        <dbReference type="ARBA" id="ARBA00009077"/>
    </source>
</evidence>
<dbReference type="Gene3D" id="3.40.640.10">
    <property type="entry name" value="Type I PLP-dependent aspartate aminotransferase-like (Major domain)"/>
    <property type="match status" value="1"/>
</dbReference>
<proteinExistence type="inferred from homology"/>
<dbReference type="InterPro" id="IPR015424">
    <property type="entry name" value="PyrdxlP-dep_Trfase"/>
</dbReference>
<dbReference type="InterPro" id="IPR000277">
    <property type="entry name" value="Cys/Met-Metab_PyrdxlP-dep_enz"/>
</dbReference>
<keyword evidence="3" id="KW-0808">Transferase</keyword>
<evidence type="ECO:0000256" key="5">
    <source>
        <dbReference type="PIRSR" id="PIRSR001434-2"/>
    </source>
</evidence>
<dbReference type="FunFam" id="3.40.640.10:FF:000046">
    <property type="entry name" value="Cystathionine gamma-lyase"/>
    <property type="match status" value="1"/>
</dbReference>
<dbReference type="SUPFAM" id="SSF53383">
    <property type="entry name" value="PLP-dependent transferases"/>
    <property type="match status" value="1"/>
</dbReference>
<evidence type="ECO:0000256" key="6">
    <source>
        <dbReference type="RuleBase" id="RU362118"/>
    </source>
</evidence>
<evidence type="ECO:0000256" key="3">
    <source>
        <dbReference type="ARBA" id="ARBA00022679"/>
    </source>
</evidence>
<dbReference type="PIRSF" id="PIRSF001434">
    <property type="entry name" value="CGS"/>
    <property type="match status" value="1"/>
</dbReference>
<reference evidence="7 8" key="1">
    <citation type="submission" date="2018-12" db="EMBL/GenBank/DDBJ databases">
        <title>The whole draft genome of Aquabacterium sp. SJQ9.</title>
        <authorList>
            <person name="Sun L."/>
            <person name="Gao X."/>
            <person name="Chen W."/>
            <person name="Huang K."/>
        </authorList>
    </citation>
    <scope>NUCLEOTIDE SEQUENCE [LARGE SCALE GENOMIC DNA]</scope>
    <source>
        <strain evidence="7 8">SJQ9</strain>
    </source>
</reference>
<comment type="caution">
    <text evidence="7">The sequence shown here is derived from an EMBL/GenBank/DDBJ whole genome shotgun (WGS) entry which is preliminary data.</text>
</comment>
<comment type="cofactor">
    <cofactor evidence="1 6">
        <name>pyridoxal 5'-phosphate</name>
        <dbReference type="ChEBI" id="CHEBI:597326"/>
    </cofactor>
</comment>
<dbReference type="EMBL" id="RSED01000002">
    <property type="protein sequence ID" value="RRS05773.1"/>
    <property type="molecule type" value="Genomic_DNA"/>
</dbReference>
<dbReference type="NCBIfam" id="NF004609">
    <property type="entry name" value="PRK05939.1"/>
    <property type="match status" value="1"/>
</dbReference>
<dbReference type="InterPro" id="IPR015422">
    <property type="entry name" value="PyrdxlP-dep_Trfase_small"/>
</dbReference>
<dbReference type="PANTHER" id="PTHR43797">
    <property type="entry name" value="HOMOCYSTEINE/CYSTEINE SYNTHASE"/>
    <property type="match status" value="1"/>
</dbReference>
<dbReference type="AlphaFoldDB" id="A0A426VFS5"/>
<comment type="similarity">
    <text evidence="2 6">Belongs to the trans-sulfuration enzymes family.</text>
</comment>
<keyword evidence="8" id="KW-1185">Reference proteome</keyword>
<dbReference type="Gene3D" id="3.90.1150.10">
    <property type="entry name" value="Aspartate Aminotransferase, domain 1"/>
    <property type="match status" value="1"/>
</dbReference>
<sequence length="418" mass="44229">MSHSTTPPDESTLSGLLHADRRIGNEHAAVHKPLHPSATFAFKTAKDLVAVFQGAQPGFVYARQGNPTTAALEAKITALEGGRGTACFTTGMSAITAVLLTLLRAGDHVVSSQFLFGNTSSLLQTLQGLGVSVSFVDATDAAHVQAALRPETRLVFVETIANPRTQVADLAGIGALCTDRGLVYVVDSTMTTPVLLRPREVGASLVVHSLSKGMGGHGHALGGSVTDTGLYDWSGYPNIAEPYRKGDPGNWGLQQIRKKGLRDMGATLRADDAHRIAIGIETMRLRVRQASANALALAQWLSLQPQVAAVHYPGLPGHAQHERAAGLLDQGFGPLMSFELQAGADVFTFLDALRLVILSSHLADNRTLAIPVAHTIFWEAGAERRAAMGIADGLIRLSVGIEDVADLQADLAQALSRI</sequence>
<dbReference type="Pfam" id="PF01053">
    <property type="entry name" value="Cys_Met_Meta_PP"/>
    <property type="match status" value="1"/>
</dbReference>
<dbReference type="GO" id="GO:0006535">
    <property type="term" value="P:cysteine biosynthetic process from serine"/>
    <property type="evidence" value="ECO:0007669"/>
    <property type="project" value="TreeGrafter"/>
</dbReference>
<name>A0A426VFS5_9BURK</name>
<evidence type="ECO:0000256" key="1">
    <source>
        <dbReference type="ARBA" id="ARBA00001933"/>
    </source>
</evidence>
<dbReference type="GO" id="GO:0004124">
    <property type="term" value="F:cysteine synthase activity"/>
    <property type="evidence" value="ECO:0007669"/>
    <property type="project" value="TreeGrafter"/>
</dbReference>
<gene>
    <name evidence="7" type="ORF">EIP75_02590</name>
</gene>
<accession>A0A426VFS5</accession>
<evidence type="ECO:0000313" key="7">
    <source>
        <dbReference type="EMBL" id="RRS05773.1"/>
    </source>
</evidence>
<dbReference type="GO" id="GO:0003961">
    <property type="term" value="F:O-acetylhomoserine aminocarboxypropyltransferase activity"/>
    <property type="evidence" value="ECO:0007669"/>
    <property type="project" value="TreeGrafter"/>
</dbReference>
<dbReference type="GO" id="GO:0005737">
    <property type="term" value="C:cytoplasm"/>
    <property type="evidence" value="ECO:0007669"/>
    <property type="project" value="TreeGrafter"/>
</dbReference>
<keyword evidence="4 5" id="KW-0663">Pyridoxal phosphate</keyword>
<dbReference type="RefSeq" id="WP_125241680.1">
    <property type="nucleotide sequence ID" value="NZ_RSED01000002.1"/>
</dbReference>
<dbReference type="Proteomes" id="UP000269265">
    <property type="component" value="Unassembled WGS sequence"/>
</dbReference>